<feature type="domain" description="CusB-like three alpha-helical bundle" evidence="5">
    <location>
        <begin position="148"/>
        <end position="205"/>
    </location>
</feature>
<gene>
    <name evidence="9" type="ORF">OD355_07665</name>
</gene>
<feature type="domain" description="CusB-like barrel-sandwich hybrid" evidence="6">
    <location>
        <begin position="113"/>
        <end position="237"/>
    </location>
</feature>
<evidence type="ECO:0000256" key="3">
    <source>
        <dbReference type="SAM" id="SignalP"/>
    </source>
</evidence>
<dbReference type="Gene3D" id="2.40.50.100">
    <property type="match status" value="1"/>
</dbReference>
<organism evidence="9 10">
    <name type="scientific">Haoranjiania flava</name>
    <dbReference type="NCBI Taxonomy" id="1856322"/>
    <lineage>
        <taxon>Bacteria</taxon>
        <taxon>Pseudomonadati</taxon>
        <taxon>Bacteroidota</taxon>
        <taxon>Chitinophagia</taxon>
        <taxon>Chitinophagales</taxon>
        <taxon>Chitinophagaceae</taxon>
        <taxon>Haoranjiania</taxon>
    </lineage>
</organism>
<dbReference type="InterPro" id="IPR058649">
    <property type="entry name" value="CzcB_C"/>
</dbReference>
<dbReference type="PANTHER" id="PTHR30097">
    <property type="entry name" value="CATION EFFLUX SYSTEM PROTEIN CUSB"/>
    <property type="match status" value="1"/>
</dbReference>
<evidence type="ECO:0000256" key="2">
    <source>
        <dbReference type="ARBA" id="ARBA00022448"/>
    </source>
</evidence>
<dbReference type="Gene3D" id="2.40.30.170">
    <property type="match status" value="1"/>
</dbReference>
<dbReference type="GO" id="GO:0046914">
    <property type="term" value="F:transition metal ion binding"/>
    <property type="evidence" value="ECO:0007669"/>
    <property type="project" value="TreeGrafter"/>
</dbReference>
<dbReference type="Pfam" id="PF25919">
    <property type="entry name" value="BSH_CusB"/>
    <property type="match status" value="1"/>
</dbReference>
<evidence type="ECO:0000259" key="4">
    <source>
        <dbReference type="Pfam" id="PF19335"/>
    </source>
</evidence>
<evidence type="ECO:0000259" key="6">
    <source>
        <dbReference type="Pfam" id="PF25919"/>
    </source>
</evidence>
<dbReference type="RefSeq" id="WP_263037877.1">
    <property type="nucleotide sequence ID" value="NZ_JAOTPL010000009.1"/>
</dbReference>
<dbReference type="AlphaFoldDB" id="A0AAE3LMY4"/>
<evidence type="ECO:0000259" key="7">
    <source>
        <dbReference type="Pfam" id="PF25954"/>
    </source>
</evidence>
<dbReference type="Pfam" id="PF25975">
    <property type="entry name" value="CzcB_C"/>
    <property type="match status" value="1"/>
</dbReference>
<feature type="domain" description="CzcB-like C-terminal circularly permuted SH3-like" evidence="8">
    <location>
        <begin position="328"/>
        <end position="385"/>
    </location>
</feature>
<name>A0AAE3LMY4_9BACT</name>
<proteinExistence type="inferred from homology"/>
<comment type="similarity">
    <text evidence="1">Belongs to the membrane fusion protein (MFP) (TC 8.A.1) family.</text>
</comment>
<dbReference type="InterPro" id="IPR051909">
    <property type="entry name" value="MFP_Cation_Efflux"/>
</dbReference>
<keyword evidence="10" id="KW-1185">Reference proteome</keyword>
<dbReference type="GO" id="GO:0022857">
    <property type="term" value="F:transmembrane transporter activity"/>
    <property type="evidence" value="ECO:0007669"/>
    <property type="project" value="InterPro"/>
</dbReference>
<dbReference type="PROSITE" id="PS51257">
    <property type="entry name" value="PROKAR_LIPOPROTEIN"/>
    <property type="match status" value="1"/>
</dbReference>
<evidence type="ECO:0000256" key="1">
    <source>
        <dbReference type="ARBA" id="ARBA00009477"/>
    </source>
</evidence>
<protein>
    <submittedName>
        <fullName evidence="9">Efflux RND transporter periplasmic adaptor subunit</fullName>
    </submittedName>
</protein>
<dbReference type="InterPro" id="IPR058792">
    <property type="entry name" value="Beta-barrel_RND_2"/>
</dbReference>
<evidence type="ECO:0000259" key="8">
    <source>
        <dbReference type="Pfam" id="PF25975"/>
    </source>
</evidence>
<feature type="chain" id="PRO_5041966695" evidence="3">
    <location>
        <begin position="21"/>
        <end position="406"/>
    </location>
</feature>
<dbReference type="GO" id="GO:0060003">
    <property type="term" value="P:copper ion export"/>
    <property type="evidence" value="ECO:0007669"/>
    <property type="project" value="TreeGrafter"/>
</dbReference>
<dbReference type="FunFam" id="2.40.420.20:FF:000006">
    <property type="entry name" value="RND family efflux transporter MFP subunit"/>
    <property type="match status" value="1"/>
</dbReference>
<dbReference type="GO" id="GO:0030288">
    <property type="term" value="C:outer membrane-bounded periplasmic space"/>
    <property type="evidence" value="ECO:0007669"/>
    <property type="project" value="TreeGrafter"/>
</dbReference>
<feature type="signal peptide" evidence="3">
    <location>
        <begin position="1"/>
        <end position="20"/>
    </location>
</feature>
<dbReference type="InterPro" id="IPR045800">
    <property type="entry name" value="HMBD"/>
</dbReference>
<sequence>MQKILLFTAMLFFLFSCKNAKNAEQENEHAAHDIYYTCSMHPQVVADKPGKCPICHMDLVPAEKKKNADPNALQLNEQQIQLANIQTDTIRNGSIGNRIVLTGILNFDQTKLETVSSRVAGRIEKLYYKNTGDFVSKGAPLFEIYSEELNNAKQEYLLALDRKNTFIGETVIDFDQLLESAKNKLLLWGMTEAQIETMIKNRKASPLTTFYSPASGYITTLNIREGDYVMEGGAVVNLANLSTLWAEAQAYSARMPDVSAGTVASVQIPDLGGKIIKGNIAFVNPEISADTRINLLRVSIPNPGNALKPGMPVYVFLENTQTNALSLPIDAVIRDGANATVWVQAGDKTYKSRMVKTGVESGDRIEILSGLNEGDIVVVNGAYLLNSEFIFKTGADPMAGHDMSNM</sequence>
<accession>A0AAE3LMY4</accession>
<dbReference type="Pfam" id="PF25954">
    <property type="entry name" value="Beta-barrel_RND_2"/>
    <property type="match status" value="1"/>
</dbReference>
<dbReference type="InterPro" id="IPR058791">
    <property type="entry name" value="3HB_CusB"/>
</dbReference>
<dbReference type="Pfam" id="PF25869">
    <property type="entry name" value="3HB_CusB"/>
    <property type="match status" value="1"/>
</dbReference>
<evidence type="ECO:0000259" key="5">
    <source>
        <dbReference type="Pfam" id="PF25869"/>
    </source>
</evidence>
<dbReference type="Proteomes" id="UP001209317">
    <property type="component" value="Unassembled WGS sequence"/>
</dbReference>
<dbReference type="InterPro" id="IPR006143">
    <property type="entry name" value="RND_pump_MFP"/>
</dbReference>
<dbReference type="PANTHER" id="PTHR30097:SF15">
    <property type="entry name" value="CATION EFFLUX SYSTEM PROTEIN CUSB"/>
    <property type="match status" value="1"/>
</dbReference>
<evidence type="ECO:0000313" key="10">
    <source>
        <dbReference type="Proteomes" id="UP001209317"/>
    </source>
</evidence>
<dbReference type="EMBL" id="JAOTPL010000009">
    <property type="protein sequence ID" value="MCU7694391.1"/>
    <property type="molecule type" value="Genomic_DNA"/>
</dbReference>
<dbReference type="InterPro" id="IPR058790">
    <property type="entry name" value="BSH_CusB"/>
</dbReference>
<dbReference type="Gene3D" id="2.40.420.20">
    <property type="match status" value="1"/>
</dbReference>
<feature type="domain" description="CusB-like beta-barrel" evidence="7">
    <location>
        <begin position="243"/>
        <end position="319"/>
    </location>
</feature>
<feature type="domain" description="Heavy metal binding" evidence="4">
    <location>
        <begin position="35"/>
        <end position="62"/>
    </location>
</feature>
<dbReference type="Pfam" id="PF19335">
    <property type="entry name" value="HMBD"/>
    <property type="match status" value="1"/>
</dbReference>
<evidence type="ECO:0000313" key="9">
    <source>
        <dbReference type="EMBL" id="MCU7694391.1"/>
    </source>
</evidence>
<keyword evidence="3" id="KW-0732">Signal</keyword>
<dbReference type="NCBIfam" id="TIGR01730">
    <property type="entry name" value="RND_mfp"/>
    <property type="match status" value="1"/>
</dbReference>
<reference evidence="9" key="1">
    <citation type="submission" date="2022-10" db="EMBL/GenBank/DDBJ databases">
        <authorList>
            <person name="Kim H.S."/>
            <person name="Kim J.-S."/>
            <person name="Suh M.K."/>
            <person name="Eom M.K."/>
            <person name="Lee J.-S."/>
        </authorList>
    </citation>
    <scope>NUCLEOTIDE SEQUENCE</scope>
    <source>
        <strain evidence="9">LIP-5</strain>
    </source>
</reference>
<dbReference type="GO" id="GO:0015679">
    <property type="term" value="P:plasma membrane copper ion transport"/>
    <property type="evidence" value="ECO:0007669"/>
    <property type="project" value="TreeGrafter"/>
</dbReference>
<keyword evidence="2" id="KW-0813">Transport</keyword>
<comment type="caution">
    <text evidence="9">The sequence shown here is derived from an EMBL/GenBank/DDBJ whole genome shotgun (WGS) entry which is preliminary data.</text>
</comment>
<dbReference type="GO" id="GO:0016020">
    <property type="term" value="C:membrane"/>
    <property type="evidence" value="ECO:0007669"/>
    <property type="project" value="InterPro"/>
</dbReference>
<dbReference type="SUPFAM" id="SSF111369">
    <property type="entry name" value="HlyD-like secretion proteins"/>
    <property type="match status" value="1"/>
</dbReference>